<keyword evidence="2" id="KW-0813">Transport</keyword>
<comment type="subcellular location">
    <subcellularLocation>
        <location evidence="1">Cell membrane</location>
        <topology evidence="1">Multi-pass membrane protein</topology>
    </subcellularLocation>
</comment>
<keyword evidence="7 9" id="KW-0472">Membrane</keyword>
<keyword evidence="3" id="KW-1003">Cell membrane</keyword>
<keyword evidence="4" id="KW-0997">Cell inner membrane</keyword>
<keyword evidence="11" id="KW-1185">Reference proteome</keyword>
<sequence length="326" mass="34596">MAVKEEKKVLGVDRDKFRMFMGKYGIGVVLFIMIIVISIMEPAFRSAKNFINVATQVSINGMISYGMCLVITTGGIDLSVGAQLALVSCILGQFITNFGVNPFLACLIALLASTAFGFLNGFFVARFNMFPFVVTLSTQLIIRGLAQVISGGNAIPLTSETFQHIYSSKVGPIPLPIVILFVVTVIVYIMLHWTKFGRYIFAVGGNVHAAIASGVSEFWTKVGAYTISGLLAGIAGIIFTAKTSSAQSNIGIGYETDAVAACVLGGTSFAGGVATIPGVVMGIFIIGFIYNGMNLIGIESYYQSMTKGAVIIGAVLLDMVLNRKKG</sequence>
<evidence type="ECO:0000256" key="4">
    <source>
        <dbReference type="ARBA" id="ARBA00022519"/>
    </source>
</evidence>
<evidence type="ECO:0000256" key="3">
    <source>
        <dbReference type="ARBA" id="ARBA00022475"/>
    </source>
</evidence>
<feature type="transmembrane region" description="Helical" evidence="9">
    <location>
        <begin position="102"/>
        <end position="123"/>
    </location>
</feature>
<dbReference type="PANTHER" id="PTHR32196:SF71">
    <property type="entry name" value="AUTOINDUCER 2 IMPORT SYSTEM PERMEASE PROTEIN LSRD"/>
    <property type="match status" value="1"/>
</dbReference>
<dbReference type="GO" id="GO:0005886">
    <property type="term" value="C:plasma membrane"/>
    <property type="evidence" value="ECO:0007669"/>
    <property type="project" value="UniProtKB-SubCell"/>
</dbReference>
<feature type="transmembrane region" description="Helical" evidence="9">
    <location>
        <begin position="222"/>
        <end position="241"/>
    </location>
</feature>
<protein>
    <recommendedName>
        <fullName evidence="8">Autoinducer 2 import system permease protein LsrD</fullName>
    </recommendedName>
</protein>
<evidence type="ECO:0000313" key="10">
    <source>
        <dbReference type="EMBL" id="MBU9736678.1"/>
    </source>
</evidence>
<organism evidence="10 11">
    <name type="scientific">Diplocloster agilis</name>
    <dbReference type="NCBI Taxonomy" id="2850323"/>
    <lineage>
        <taxon>Bacteria</taxon>
        <taxon>Bacillati</taxon>
        <taxon>Bacillota</taxon>
        <taxon>Clostridia</taxon>
        <taxon>Lachnospirales</taxon>
        <taxon>Lachnospiraceae</taxon>
        <taxon>Diplocloster</taxon>
    </lineage>
</organism>
<gene>
    <name evidence="10" type="ORF">KTH89_09010</name>
</gene>
<comment type="caution">
    <text evidence="10">The sequence shown here is derived from an EMBL/GenBank/DDBJ whole genome shotgun (WGS) entry which is preliminary data.</text>
</comment>
<dbReference type="CDD" id="cd06579">
    <property type="entry name" value="TM_PBP1_transp_AraH_like"/>
    <property type="match status" value="1"/>
</dbReference>
<feature type="transmembrane region" description="Helical" evidence="9">
    <location>
        <begin position="24"/>
        <end position="44"/>
    </location>
</feature>
<accession>A0A949K643</accession>
<evidence type="ECO:0000256" key="9">
    <source>
        <dbReference type="SAM" id="Phobius"/>
    </source>
</evidence>
<dbReference type="GO" id="GO:0022857">
    <property type="term" value="F:transmembrane transporter activity"/>
    <property type="evidence" value="ECO:0007669"/>
    <property type="project" value="InterPro"/>
</dbReference>
<proteinExistence type="predicted"/>
<dbReference type="InterPro" id="IPR001851">
    <property type="entry name" value="ABC_transp_permease"/>
</dbReference>
<reference evidence="10" key="1">
    <citation type="submission" date="2021-06" db="EMBL/GenBank/DDBJ databases">
        <title>Description of novel taxa of the family Lachnospiraceae.</title>
        <authorList>
            <person name="Chaplin A.V."/>
            <person name="Sokolova S.R."/>
            <person name="Pikina A.P."/>
            <person name="Korzhanova M."/>
            <person name="Belova V."/>
            <person name="Korostin D."/>
            <person name="Efimov B.A."/>
        </authorList>
    </citation>
    <scope>NUCLEOTIDE SEQUENCE</scope>
    <source>
        <strain evidence="10">ASD5720</strain>
    </source>
</reference>
<feature type="transmembrane region" description="Helical" evidence="9">
    <location>
        <begin position="262"/>
        <end position="289"/>
    </location>
</feature>
<evidence type="ECO:0000256" key="5">
    <source>
        <dbReference type="ARBA" id="ARBA00022692"/>
    </source>
</evidence>
<evidence type="ECO:0000256" key="1">
    <source>
        <dbReference type="ARBA" id="ARBA00004651"/>
    </source>
</evidence>
<dbReference type="RefSeq" id="WP_158345632.1">
    <property type="nucleotide sequence ID" value="NZ_JAHQCW010000012.1"/>
</dbReference>
<feature type="transmembrane region" description="Helical" evidence="9">
    <location>
        <begin position="170"/>
        <end position="191"/>
    </location>
</feature>
<dbReference type="Proteomes" id="UP000712157">
    <property type="component" value="Unassembled WGS sequence"/>
</dbReference>
<keyword evidence="6 9" id="KW-1133">Transmembrane helix</keyword>
<evidence type="ECO:0000256" key="6">
    <source>
        <dbReference type="ARBA" id="ARBA00022989"/>
    </source>
</evidence>
<name>A0A949K643_9FIRM</name>
<evidence type="ECO:0000256" key="7">
    <source>
        <dbReference type="ARBA" id="ARBA00023136"/>
    </source>
</evidence>
<dbReference type="AlphaFoldDB" id="A0A949K643"/>
<evidence type="ECO:0000256" key="8">
    <source>
        <dbReference type="ARBA" id="ARBA00039381"/>
    </source>
</evidence>
<evidence type="ECO:0000256" key="2">
    <source>
        <dbReference type="ARBA" id="ARBA00022448"/>
    </source>
</evidence>
<feature type="transmembrane region" description="Helical" evidence="9">
    <location>
        <begin position="78"/>
        <end position="96"/>
    </location>
</feature>
<dbReference type="PANTHER" id="PTHR32196">
    <property type="entry name" value="ABC TRANSPORTER PERMEASE PROTEIN YPHD-RELATED-RELATED"/>
    <property type="match status" value="1"/>
</dbReference>
<dbReference type="Pfam" id="PF02653">
    <property type="entry name" value="BPD_transp_2"/>
    <property type="match status" value="1"/>
</dbReference>
<dbReference type="EMBL" id="JAHQCW010000012">
    <property type="protein sequence ID" value="MBU9736678.1"/>
    <property type="molecule type" value="Genomic_DNA"/>
</dbReference>
<evidence type="ECO:0000313" key="11">
    <source>
        <dbReference type="Proteomes" id="UP000712157"/>
    </source>
</evidence>
<keyword evidence="5 9" id="KW-0812">Transmembrane</keyword>